<evidence type="ECO:0000313" key="2">
    <source>
        <dbReference type="Proteomes" id="UP001595453"/>
    </source>
</evidence>
<accession>A0ABV7CEI9</accession>
<dbReference type="EMBL" id="JBHRSD010000001">
    <property type="protein sequence ID" value="MFC3030963.1"/>
    <property type="molecule type" value="Genomic_DNA"/>
</dbReference>
<comment type="caution">
    <text evidence="1">The sequence shown here is derived from an EMBL/GenBank/DDBJ whole genome shotgun (WGS) entry which is preliminary data.</text>
</comment>
<gene>
    <name evidence="1" type="ORF">ACFOEE_00260</name>
</gene>
<sequence length="186" mass="21686">MKANPNVEHALEAIEAHIFNEQVLEWFTWHVEKQFDHRLTESQLSVVIEGFKDYFAFIILSPAKVAIPSKLVDELWHAFILHTAEYQKLAEKMGMFIHHYPIMVKRIMGQNTTLEGIEYNEHYQSIIRAYCLACQASDLDPLTTDEVPFLFRIDSILPNEHASLFDIKFFQSVIPKLGSHHFILEE</sequence>
<dbReference type="Proteomes" id="UP001595453">
    <property type="component" value="Unassembled WGS sequence"/>
</dbReference>
<reference evidence="2" key="1">
    <citation type="journal article" date="2019" name="Int. J. Syst. Evol. Microbiol.">
        <title>The Global Catalogue of Microorganisms (GCM) 10K type strain sequencing project: providing services to taxonomists for standard genome sequencing and annotation.</title>
        <authorList>
            <consortium name="The Broad Institute Genomics Platform"/>
            <consortium name="The Broad Institute Genome Sequencing Center for Infectious Disease"/>
            <person name="Wu L."/>
            <person name="Ma J."/>
        </authorList>
    </citation>
    <scope>NUCLEOTIDE SEQUENCE [LARGE SCALE GENOMIC DNA]</scope>
    <source>
        <strain evidence="2">KCTC 42730</strain>
    </source>
</reference>
<protein>
    <submittedName>
        <fullName evidence="1">Uncharacterized protein</fullName>
    </submittedName>
</protein>
<name>A0ABV7CEI9_9GAMM</name>
<dbReference type="RefSeq" id="WP_377119704.1">
    <property type="nucleotide sequence ID" value="NZ_JBHRSD010000001.1"/>
</dbReference>
<keyword evidence="2" id="KW-1185">Reference proteome</keyword>
<organism evidence="1 2">
    <name type="scientific">Pseudoalteromonas fenneropenaei</name>
    <dbReference type="NCBI Taxonomy" id="1737459"/>
    <lineage>
        <taxon>Bacteria</taxon>
        <taxon>Pseudomonadati</taxon>
        <taxon>Pseudomonadota</taxon>
        <taxon>Gammaproteobacteria</taxon>
        <taxon>Alteromonadales</taxon>
        <taxon>Pseudoalteromonadaceae</taxon>
        <taxon>Pseudoalteromonas</taxon>
    </lineage>
</organism>
<proteinExistence type="predicted"/>
<evidence type="ECO:0000313" key="1">
    <source>
        <dbReference type="EMBL" id="MFC3030963.1"/>
    </source>
</evidence>